<comment type="similarity">
    <text evidence="3">Belongs to the DNA gyrase inhibitor YacG family.</text>
</comment>
<evidence type="ECO:0000313" key="5">
    <source>
        <dbReference type="Proteomes" id="UP001557484"/>
    </source>
</evidence>
<name>A0ABV3TTS3_9GAMM</name>
<sequence length="68" mass="7582">MSNIAKKPPVVACPNCGTELIWDSRNTFRPFCSARCKNNDLVAWANEDHAIPGQPLEDVFSEDLDGNY</sequence>
<dbReference type="Gene3D" id="3.30.50.10">
    <property type="entry name" value="Erythroid Transcription Factor GATA-1, subunit A"/>
    <property type="match status" value="1"/>
</dbReference>
<evidence type="ECO:0000313" key="4">
    <source>
        <dbReference type="EMBL" id="MEX1665003.1"/>
    </source>
</evidence>
<feature type="binding site" evidence="3">
    <location>
        <position position="36"/>
    </location>
    <ligand>
        <name>Zn(2+)</name>
        <dbReference type="ChEBI" id="CHEBI:29105"/>
    </ligand>
</feature>
<feature type="binding site" evidence="3">
    <location>
        <position position="13"/>
    </location>
    <ligand>
        <name>Zn(2+)</name>
        <dbReference type="ChEBI" id="CHEBI:29105"/>
    </ligand>
</feature>
<comment type="function">
    <text evidence="3">Inhibits all the catalytic activities of DNA gyrase by preventing its interaction with DNA. Acts by binding directly to the C-terminal domain of GyrB, which probably disrupts DNA binding by the gyrase.</text>
</comment>
<dbReference type="Pfam" id="PF03884">
    <property type="entry name" value="YacG"/>
    <property type="match status" value="1"/>
</dbReference>
<dbReference type="RefSeq" id="WP_368375114.1">
    <property type="nucleotide sequence ID" value="NZ_JBFRYB010000001.1"/>
</dbReference>
<proteinExistence type="inferred from homology"/>
<evidence type="ECO:0000256" key="1">
    <source>
        <dbReference type="ARBA" id="ARBA00022723"/>
    </source>
</evidence>
<keyword evidence="1 3" id="KW-0479">Metal-binding</keyword>
<reference evidence="4 5" key="1">
    <citation type="journal article" date="2011" name="Int. J. Syst. Evol. Microbiol.">
        <title>Zhongshania antarctica gen. nov., sp. nov. and Zhongshania guokunii sp. nov., gammaproteobacteria respectively isolated from coastal attached (fast) ice and surface seawater of the Antarctic.</title>
        <authorList>
            <person name="Li H.J."/>
            <person name="Zhang X.Y."/>
            <person name="Chen C.X."/>
            <person name="Zhang Y.J."/>
            <person name="Gao Z.M."/>
            <person name="Yu Y."/>
            <person name="Chen X.L."/>
            <person name="Chen B."/>
            <person name="Zhang Y.Z."/>
        </authorList>
    </citation>
    <scope>NUCLEOTIDE SEQUENCE [LARGE SCALE GENOMIC DNA]</scope>
    <source>
        <strain evidence="4 5">R06B22</strain>
    </source>
</reference>
<dbReference type="PANTHER" id="PTHR36150">
    <property type="entry name" value="DNA GYRASE INHIBITOR YACG"/>
    <property type="match status" value="1"/>
</dbReference>
<evidence type="ECO:0000256" key="3">
    <source>
        <dbReference type="HAMAP-Rule" id="MF_00649"/>
    </source>
</evidence>
<dbReference type="SUPFAM" id="SSF57716">
    <property type="entry name" value="Glucocorticoid receptor-like (DNA-binding domain)"/>
    <property type="match status" value="1"/>
</dbReference>
<dbReference type="EMBL" id="JBFRYB010000001">
    <property type="protein sequence ID" value="MEX1665003.1"/>
    <property type="molecule type" value="Genomic_DNA"/>
</dbReference>
<comment type="cofactor">
    <cofactor evidence="3">
        <name>Zn(2+)</name>
        <dbReference type="ChEBI" id="CHEBI:29105"/>
    </cofactor>
    <text evidence="3">Binds 1 zinc ion.</text>
</comment>
<dbReference type="Proteomes" id="UP001557484">
    <property type="component" value="Unassembled WGS sequence"/>
</dbReference>
<dbReference type="InterPro" id="IPR013088">
    <property type="entry name" value="Znf_NHR/GATA"/>
</dbReference>
<feature type="binding site" evidence="3">
    <location>
        <position position="16"/>
    </location>
    <ligand>
        <name>Zn(2+)</name>
        <dbReference type="ChEBI" id="CHEBI:29105"/>
    </ligand>
</feature>
<accession>A0ABV3TTS3</accession>
<evidence type="ECO:0000256" key="2">
    <source>
        <dbReference type="ARBA" id="ARBA00022833"/>
    </source>
</evidence>
<keyword evidence="2 3" id="KW-0862">Zinc</keyword>
<dbReference type="HAMAP" id="MF_00649">
    <property type="entry name" value="DNA_gyrase_inhibitor_YacG"/>
    <property type="match status" value="1"/>
</dbReference>
<feature type="binding site" evidence="3">
    <location>
        <position position="32"/>
    </location>
    <ligand>
        <name>Zn(2+)</name>
        <dbReference type="ChEBI" id="CHEBI:29105"/>
    </ligand>
</feature>
<dbReference type="InterPro" id="IPR005584">
    <property type="entry name" value="DNA_gyrase_inhibitor_YacG"/>
</dbReference>
<keyword evidence="5" id="KW-1185">Reference proteome</keyword>
<gene>
    <name evidence="3" type="primary">yacG</name>
    <name evidence="4" type="ORF">AB4875_05860</name>
</gene>
<comment type="caution">
    <text evidence="4">The sequence shown here is derived from an EMBL/GenBank/DDBJ whole genome shotgun (WGS) entry which is preliminary data.</text>
</comment>
<comment type="subunit">
    <text evidence="3">Interacts with GyrB.</text>
</comment>
<protein>
    <recommendedName>
        <fullName evidence="3">DNA gyrase inhibitor YacG</fullName>
    </recommendedName>
</protein>
<dbReference type="PANTHER" id="PTHR36150:SF1">
    <property type="entry name" value="DNA GYRASE INHIBITOR YACG"/>
    <property type="match status" value="1"/>
</dbReference>
<organism evidence="4 5">
    <name type="scientific">Zhongshania arctica</name>
    <dbReference type="NCBI Taxonomy" id="3238302"/>
    <lineage>
        <taxon>Bacteria</taxon>
        <taxon>Pseudomonadati</taxon>
        <taxon>Pseudomonadota</taxon>
        <taxon>Gammaproteobacteria</taxon>
        <taxon>Cellvibrionales</taxon>
        <taxon>Spongiibacteraceae</taxon>
        <taxon>Zhongshania</taxon>
    </lineage>
</organism>